<dbReference type="Gene3D" id="1.10.10.10">
    <property type="entry name" value="Winged helix-like DNA-binding domain superfamily/Winged helix DNA-binding domain"/>
    <property type="match status" value="1"/>
</dbReference>
<dbReference type="Gene3D" id="3.40.50.2300">
    <property type="match status" value="1"/>
</dbReference>
<dbReference type="HOGENOM" id="CLU_000445_30_4_0"/>
<evidence type="ECO:0000313" key="6">
    <source>
        <dbReference type="EMBL" id="EFO81843.1"/>
    </source>
</evidence>
<dbReference type="EMBL" id="ADVR01000004">
    <property type="protein sequence ID" value="EFO81843.1"/>
    <property type="molecule type" value="Genomic_DNA"/>
</dbReference>
<evidence type="ECO:0000259" key="4">
    <source>
        <dbReference type="PROSITE" id="PS50110"/>
    </source>
</evidence>
<dbReference type="SUPFAM" id="SSF46894">
    <property type="entry name" value="C-terminal effector domain of the bipartite response regulators"/>
    <property type="match status" value="1"/>
</dbReference>
<dbReference type="GO" id="GO:0000156">
    <property type="term" value="F:phosphorelay response regulator activity"/>
    <property type="evidence" value="ECO:0007669"/>
    <property type="project" value="TreeGrafter"/>
</dbReference>
<organism evidence="6 7">
    <name type="scientific">Oscillochloris trichoides DG-6</name>
    <dbReference type="NCBI Taxonomy" id="765420"/>
    <lineage>
        <taxon>Bacteria</taxon>
        <taxon>Bacillati</taxon>
        <taxon>Chloroflexota</taxon>
        <taxon>Chloroflexia</taxon>
        <taxon>Chloroflexales</taxon>
        <taxon>Chloroflexineae</taxon>
        <taxon>Oscillochloridaceae</taxon>
        <taxon>Oscillochloris</taxon>
    </lineage>
</organism>
<evidence type="ECO:0000256" key="1">
    <source>
        <dbReference type="ARBA" id="ARBA00023125"/>
    </source>
</evidence>
<dbReference type="GO" id="GO:0005829">
    <property type="term" value="C:cytosol"/>
    <property type="evidence" value="ECO:0007669"/>
    <property type="project" value="TreeGrafter"/>
</dbReference>
<dbReference type="Pfam" id="PF00072">
    <property type="entry name" value="Response_reg"/>
    <property type="match status" value="1"/>
</dbReference>
<sequence>MVQRSFTTETASVLVVDDEAVVRRILGDALAQAGYRVQRAQNSAEALALLEHPGADLMLLDLQLGDDDGVDVMRIARSKWPQLPIIILTAHGSMSSAIEAVRLEAADYLLKPIGIETLRSRVAEVIERYRANQQRHERIRSMYQQLQEIVKDEGLAVHHEAPPSTSHELNLRVGDLSIDVQQHTVRMRGQTVEVTPTEFAILHTLARQPGVVIPCVQLIQAFQNVQMEEDEARTVMRPHIVRLRRKLEPDPQRPIYIQSVRGIGYRWKVETAE</sequence>
<feature type="DNA-binding region" description="OmpR/PhoB-type" evidence="3">
    <location>
        <begin position="168"/>
        <end position="269"/>
    </location>
</feature>
<name>E1IA89_9CHLR</name>
<dbReference type="PANTHER" id="PTHR48111">
    <property type="entry name" value="REGULATOR OF RPOS"/>
    <property type="match status" value="1"/>
</dbReference>
<feature type="domain" description="OmpR/PhoB-type" evidence="5">
    <location>
        <begin position="168"/>
        <end position="269"/>
    </location>
</feature>
<accession>E1IA89</accession>
<dbReference type="GO" id="GO:0032993">
    <property type="term" value="C:protein-DNA complex"/>
    <property type="evidence" value="ECO:0007669"/>
    <property type="project" value="TreeGrafter"/>
</dbReference>
<dbReference type="STRING" id="765420.OSCT_0240"/>
<evidence type="ECO:0000259" key="5">
    <source>
        <dbReference type="PROSITE" id="PS51755"/>
    </source>
</evidence>
<dbReference type="CDD" id="cd00156">
    <property type="entry name" value="REC"/>
    <property type="match status" value="1"/>
</dbReference>
<proteinExistence type="predicted"/>
<dbReference type="GO" id="GO:0006355">
    <property type="term" value="P:regulation of DNA-templated transcription"/>
    <property type="evidence" value="ECO:0007669"/>
    <property type="project" value="InterPro"/>
</dbReference>
<dbReference type="PROSITE" id="PS50110">
    <property type="entry name" value="RESPONSE_REGULATORY"/>
    <property type="match status" value="1"/>
</dbReference>
<keyword evidence="7" id="KW-1185">Reference proteome</keyword>
<protein>
    <submittedName>
        <fullName evidence="6">Two component transcriptional regulator</fullName>
    </submittedName>
</protein>
<dbReference type="Proteomes" id="UP000054010">
    <property type="component" value="Unassembled WGS sequence"/>
</dbReference>
<dbReference type="InterPro" id="IPR016032">
    <property type="entry name" value="Sig_transdc_resp-reg_C-effctor"/>
</dbReference>
<comment type="caution">
    <text evidence="6">The sequence shown here is derived from an EMBL/GenBank/DDBJ whole genome shotgun (WGS) entry which is preliminary data.</text>
</comment>
<dbReference type="GO" id="GO:0000976">
    <property type="term" value="F:transcription cis-regulatory region binding"/>
    <property type="evidence" value="ECO:0007669"/>
    <property type="project" value="TreeGrafter"/>
</dbReference>
<dbReference type="InterPro" id="IPR039420">
    <property type="entry name" value="WalR-like"/>
</dbReference>
<dbReference type="OrthoDB" id="9808843at2"/>
<feature type="modified residue" description="4-aspartylphosphate" evidence="2">
    <location>
        <position position="61"/>
    </location>
</feature>
<dbReference type="PANTHER" id="PTHR48111:SF50">
    <property type="entry name" value="KDP OPERON TRANSCRIPTIONAL REGULATORY PROTEIN KDPE"/>
    <property type="match status" value="1"/>
</dbReference>
<dbReference type="CDD" id="cd00383">
    <property type="entry name" value="trans_reg_C"/>
    <property type="match status" value="1"/>
</dbReference>
<evidence type="ECO:0000313" key="7">
    <source>
        <dbReference type="Proteomes" id="UP000054010"/>
    </source>
</evidence>
<feature type="domain" description="Response regulatory" evidence="4">
    <location>
        <begin position="12"/>
        <end position="126"/>
    </location>
</feature>
<dbReference type="InterPro" id="IPR011006">
    <property type="entry name" value="CheY-like_superfamily"/>
</dbReference>
<evidence type="ECO:0000256" key="2">
    <source>
        <dbReference type="PROSITE-ProRule" id="PRU00169"/>
    </source>
</evidence>
<dbReference type="SMART" id="SM00448">
    <property type="entry name" value="REC"/>
    <property type="match status" value="1"/>
</dbReference>
<gene>
    <name evidence="6" type="ORF">OSCT_0240</name>
</gene>
<dbReference type="eggNOG" id="COG0745">
    <property type="taxonomic scope" value="Bacteria"/>
</dbReference>
<dbReference type="SMART" id="SM00862">
    <property type="entry name" value="Trans_reg_C"/>
    <property type="match status" value="1"/>
</dbReference>
<dbReference type="PROSITE" id="PS51755">
    <property type="entry name" value="OMPR_PHOB"/>
    <property type="match status" value="1"/>
</dbReference>
<dbReference type="SUPFAM" id="SSF52172">
    <property type="entry name" value="CheY-like"/>
    <property type="match status" value="1"/>
</dbReference>
<dbReference type="InterPro" id="IPR001789">
    <property type="entry name" value="Sig_transdc_resp-reg_receiver"/>
</dbReference>
<reference evidence="6 7" key="1">
    <citation type="journal article" date="2011" name="J. Bacteriol.">
        <title>Draft genome sequence of the anoxygenic filamentous phototrophic bacterium Oscillochloris trichoides subsp. DG-6.</title>
        <authorList>
            <person name="Kuznetsov B.B."/>
            <person name="Ivanovsky R.N."/>
            <person name="Keppen O.I."/>
            <person name="Sukhacheva M.V."/>
            <person name="Bumazhkin B.K."/>
            <person name="Patutina E.O."/>
            <person name="Beletsky A.V."/>
            <person name="Mardanov A.V."/>
            <person name="Baslerov R.V."/>
            <person name="Panteleeva A.N."/>
            <person name="Kolganova T.V."/>
            <person name="Ravin N.V."/>
            <person name="Skryabin K.G."/>
        </authorList>
    </citation>
    <scope>NUCLEOTIDE SEQUENCE [LARGE SCALE GENOMIC DNA]</scope>
    <source>
        <strain evidence="6 7">DG-6</strain>
    </source>
</reference>
<dbReference type="Pfam" id="PF00486">
    <property type="entry name" value="Trans_reg_C"/>
    <property type="match status" value="1"/>
</dbReference>
<keyword evidence="2" id="KW-0597">Phosphoprotein</keyword>
<dbReference type="AlphaFoldDB" id="E1IA89"/>
<dbReference type="InterPro" id="IPR036388">
    <property type="entry name" value="WH-like_DNA-bd_sf"/>
</dbReference>
<keyword evidence="1 3" id="KW-0238">DNA-binding</keyword>
<evidence type="ECO:0000256" key="3">
    <source>
        <dbReference type="PROSITE-ProRule" id="PRU01091"/>
    </source>
</evidence>
<dbReference type="InterPro" id="IPR001867">
    <property type="entry name" value="OmpR/PhoB-type_DNA-bd"/>
</dbReference>